<dbReference type="STRING" id="145854.GA0074692_5020"/>
<name>A0A1C6TA64_9ACTN</name>
<dbReference type="InterPro" id="IPR029033">
    <property type="entry name" value="His_PPase_superfam"/>
</dbReference>
<sequence length="178" mass="18724">MTDGHLAERTLVLLRHGKAERPEGVADRERALTERGHADATAAGAWLARHGFLPDVVVCSPARRTRETWHAAETGMASAPAESGPAGAAPRVRYESAVYAAETGDLLDVLRATEPDAGTVLLVAHNPGISLLSIVLDRIGADREGLRTSGVVVHRVTDAWADLGATPAPVTAHHTARA</sequence>
<feature type="binding site" evidence="2">
    <location>
        <position position="64"/>
    </location>
    <ligand>
        <name>substrate</name>
    </ligand>
</feature>
<dbReference type="Gene3D" id="3.40.50.1240">
    <property type="entry name" value="Phosphoglycerate mutase-like"/>
    <property type="match status" value="1"/>
</dbReference>
<organism evidence="3 4">
    <name type="scientific">Micromonospora pallida</name>
    <dbReference type="NCBI Taxonomy" id="145854"/>
    <lineage>
        <taxon>Bacteria</taxon>
        <taxon>Bacillati</taxon>
        <taxon>Actinomycetota</taxon>
        <taxon>Actinomycetes</taxon>
        <taxon>Micromonosporales</taxon>
        <taxon>Micromonosporaceae</taxon>
        <taxon>Micromonospora</taxon>
    </lineage>
</organism>
<evidence type="ECO:0000256" key="2">
    <source>
        <dbReference type="PIRSR" id="PIRSR613078-2"/>
    </source>
</evidence>
<dbReference type="EMBL" id="FMHW01000002">
    <property type="protein sequence ID" value="SCL38462.1"/>
    <property type="molecule type" value="Genomic_DNA"/>
</dbReference>
<protein>
    <submittedName>
        <fullName evidence="3">Phosphohistidine phosphatase</fullName>
    </submittedName>
</protein>
<evidence type="ECO:0000313" key="3">
    <source>
        <dbReference type="EMBL" id="SCL38462.1"/>
    </source>
</evidence>
<proteinExistence type="predicted"/>
<dbReference type="PANTHER" id="PTHR20935">
    <property type="entry name" value="PHOSPHOGLYCERATE MUTASE-RELATED"/>
    <property type="match status" value="1"/>
</dbReference>
<accession>A0A1C6TA64</accession>
<dbReference type="InterPro" id="IPR051021">
    <property type="entry name" value="Mito_Ser/Thr_phosphatase"/>
</dbReference>
<dbReference type="AlphaFoldDB" id="A0A1C6TA64"/>
<dbReference type="OrthoDB" id="9810154at2"/>
<dbReference type="RefSeq" id="WP_091648024.1">
    <property type="nucleotide sequence ID" value="NZ_FMHW01000002.1"/>
</dbReference>
<gene>
    <name evidence="3" type="ORF">GA0074692_5020</name>
</gene>
<evidence type="ECO:0000313" key="4">
    <source>
        <dbReference type="Proteomes" id="UP000198959"/>
    </source>
</evidence>
<dbReference type="SUPFAM" id="SSF53254">
    <property type="entry name" value="Phosphoglycerate mutase-like"/>
    <property type="match status" value="1"/>
</dbReference>
<keyword evidence="4" id="KW-1185">Reference proteome</keyword>
<dbReference type="GO" id="GO:0016787">
    <property type="term" value="F:hydrolase activity"/>
    <property type="evidence" value="ECO:0007669"/>
    <property type="project" value="UniProtKB-KW"/>
</dbReference>
<dbReference type="Pfam" id="PF00300">
    <property type="entry name" value="His_Phos_1"/>
    <property type="match status" value="1"/>
</dbReference>
<dbReference type="PANTHER" id="PTHR20935:SF1">
    <property type="entry name" value="SLL1549 PROTEIN"/>
    <property type="match status" value="1"/>
</dbReference>
<dbReference type="InterPro" id="IPR013078">
    <property type="entry name" value="His_Pase_superF_clade-1"/>
</dbReference>
<reference evidence="4" key="1">
    <citation type="submission" date="2016-06" db="EMBL/GenBank/DDBJ databases">
        <authorList>
            <person name="Varghese N."/>
            <person name="Submissions Spin"/>
        </authorList>
    </citation>
    <scope>NUCLEOTIDE SEQUENCE [LARGE SCALE GENOMIC DNA]</scope>
    <source>
        <strain evidence="4">DSM 43817</strain>
    </source>
</reference>
<dbReference type="SMART" id="SM00855">
    <property type="entry name" value="PGAM"/>
    <property type="match status" value="1"/>
</dbReference>
<dbReference type="CDD" id="cd07067">
    <property type="entry name" value="HP_PGM_like"/>
    <property type="match status" value="1"/>
</dbReference>
<keyword evidence="1" id="KW-0378">Hydrolase</keyword>
<evidence type="ECO:0000256" key="1">
    <source>
        <dbReference type="ARBA" id="ARBA00022801"/>
    </source>
</evidence>
<dbReference type="Proteomes" id="UP000198959">
    <property type="component" value="Unassembled WGS sequence"/>
</dbReference>